<dbReference type="EMBL" id="CP163445">
    <property type="protein sequence ID" value="XDQ77481.1"/>
    <property type="molecule type" value="Genomic_DNA"/>
</dbReference>
<proteinExistence type="predicted"/>
<accession>A0AB39TG41</accession>
<feature type="region of interest" description="Disordered" evidence="1">
    <location>
        <begin position="74"/>
        <end position="97"/>
    </location>
</feature>
<evidence type="ECO:0000256" key="1">
    <source>
        <dbReference type="SAM" id="MobiDB-lite"/>
    </source>
</evidence>
<dbReference type="RefSeq" id="WP_157882192.1">
    <property type="nucleotide sequence ID" value="NZ_CP163445.1"/>
</dbReference>
<evidence type="ECO:0000313" key="2">
    <source>
        <dbReference type="EMBL" id="XDQ77481.1"/>
    </source>
</evidence>
<protein>
    <submittedName>
        <fullName evidence="2">Uncharacterized protein</fullName>
    </submittedName>
</protein>
<sequence>MVEHTSSTTEAPPRERHLTVRADWPKAAAALLGAALLAAQAPPGLAHALADAVQAERPLADHVAPGVPWLPDVLLHGDRPAGPAAADRTGGPAGARR</sequence>
<reference evidence="2" key="1">
    <citation type="submission" date="2024-07" db="EMBL/GenBank/DDBJ databases">
        <authorList>
            <person name="Yu S.T."/>
        </authorList>
    </citation>
    <scope>NUCLEOTIDE SEQUENCE</scope>
    <source>
        <strain evidence="2">Y1</strain>
    </source>
</reference>
<name>A0AB39TG41_9ACTN</name>
<organism evidence="2">
    <name type="scientific">Streptomyces sp. Y1</name>
    <dbReference type="NCBI Taxonomy" id="3238634"/>
    <lineage>
        <taxon>Bacteria</taxon>
        <taxon>Bacillati</taxon>
        <taxon>Actinomycetota</taxon>
        <taxon>Actinomycetes</taxon>
        <taxon>Kitasatosporales</taxon>
        <taxon>Streptomycetaceae</taxon>
        <taxon>Streptomyces</taxon>
    </lineage>
</organism>
<gene>
    <name evidence="2" type="ORF">AB2U05_02775</name>
</gene>
<dbReference type="AlphaFoldDB" id="A0AB39TG41"/>